<gene>
    <name evidence="2" type="ORF">P280DRAFT_474776</name>
</gene>
<evidence type="ECO:0000313" key="2">
    <source>
        <dbReference type="EMBL" id="KAF2634254.1"/>
    </source>
</evidence>
<name>A0A6A6RJU8_9PLEO</name>
<organism evidence="2 3">
    <name type="scientific">Massarina eburnea CBS 473.64</name>
    <dbReference type="NCBI Taxonomy" id="1395130"/>
    <lineage>
        <taxon>Eukaryota</taxon>
        <taxon>Fungi</taxon>
        <taxon>Dikarya</taxon>
        <taxon>Ascomycota</taxon>
        <taxon>Pezizomycotina</taxon>
        <taxon>Dothideomycetes</taxon>
        <taxon>Pleosporomycetidae</taxon>
        <taxon>Pleosporales</taxon>
        <taxon>Massarineae</taxon>
        <taxon>Massarinaceae</taxon>
        <taxon>Massarina</taxon>
    </lineage>
</organism>
<dbReference type="AlphaFoldDB" id="A0A6A6RJU8"/>
<proteinExistence type="predicted"/>
<feature type="region of interest" description="Disordered" evidence="1">
    <location>
        <begin position="204"/>
        <end position="240"/>
    </location>
</feature>
<evidence type="ECO:0000313" key="3">
    <source>
        <dbReference type="Proteomes" id="UP000799753"/>
    </source>
</evidence>
<dbReference type="OrthoDB" id="3777003at2759"/>
<dbReference type="Proteomes" id="UP000799753">
    <property type="component" value="Unassembled WGS sequence"/>
</dbReference>
<feature type="region of interest" description="Disordered" evidence="1">
    <location>
        <begin position="25"/>
        <end position="108"/>
    </location>
</feature>
<accession>A0A6A6RJU8</accession>
<feature type="compositionally biased region" description="Pro residues" evidence="1">
    <location>
        <begin position="52"/>
        <end position="63"/>
    </location>
</feature>
<evidence type="ECO:0000256" key="1">
    <source>
        <dbReference type="SAM" id="MobiDB-lite"/>
    </source>
</evidence>
<reference evidence="2" key="1">
    <citation type="journal article" date="2020" name="Stud. Mycol.">
        <title>101 Dothideomycetes genomes: a test case for predicting lifestyles and emergence of pathogens.</title>
        <authorList>
            <person name="Haridas S."/>
            <person name="Albert R."/>
            <person name="Binder M."/>
            <person name="Bloem J."/>
            <person name="Labutti K."/>
            <person name="Salamov A."/>
            <person name="Andreopoulos B."/>
            <person name="Baker S."/>
            <person name="Barry K."/>
            <person name="Bills G."/>
            <person name="Bluhm B."/>
            <person name="Cannon C."/>
            <person name="Castanera R."/>
            <person name="Culley D."/>
            <person name="Daum C."/>
            <person name="Ezra D."/>
            <person name="Gonzalez J."/>
            <person name="Henrissat B."/>
            <person name="Kuo A."/>
            <person name="Liang C."/>
            <person name="Lipzen A."/>
            <person name="Lutzoni F."/>
            <person name="Magnuson J."/>
            <person name="Mondo S."/>
            <person name="Nolan M."/>
            <person name="Ohm R."/>
            <person name="Pangilinan J."/>
            <person name="Park H.-J."/>
            <person name="Ramirez L."/>
            <person name="Alfaro M."/>
            <person name="Sun H."/>
            <person name="Tritt A."/>
            <person name="Yoshinaga Y."/>
            <person name="Zwiers L.-H."/>
            <person name="Turgeon B."/>
            <person name="Goodwin S."/>
            <person name="Spatafora J."/>
            <person name="Crous P."/>
            <person name="Grigoriev I."/>
        </authorList>
    </citation>
    <scope>NUCLEOTIDE SEQUENCE</scope>
    <source>
        <strain evidence="2">CBS 473.64</strain>
    </source>
</reference>
<keyword evidence="3" id="KW-1185">Reference proteome</keyword>
<protein>
    <submittedName>
        <fullName evidence="2">Uncharacterized protein</fullName>
    </submittedName>
</protein>
<sequence length="240" mass="26538">MVILGGLELAVGGYLVHRHYKNKNEKKRFEQETQQRRHHTFPGARPQSCPQDPQPQPQPPPDLPPRKVTYHTPQNPPPRQPYYQPQFKHDARPHPITHTQSFNIPRRPLPQQAPQIIQPLQRADSCATISRMPIANGYRPSGVNGGAPAMPSRRHAPTLSPIPQSPYSNGRFSVSTPALAVLPIKPTTPLYGTGLRGGGQTVDDNWETYAGQGGGHYAPSVSTALGEYHDPDEPPPPYHP</sequence>
<dbReference type="EMBL" id="MU006847">
    <property type="protein sequence ID" value="KAF2634254.1"/>
    <property type="molecule type" value="Genomic_DNA"/>
</dbReference>